<accession>A0AA48L2Y3</accession>
<comment type="caution">
    <text evidence="6">Lacks conserved residue(s) required for the propagation of feature annotation.</text>
</comment>
<evidence type="ECO:0000313" key="9">
    <source>
        <dbReference type="Proteomes" id="UP001233271"/>
    </source>
</evidence>
<sequence>MPLLLTSLINVTGEFLYPAYCSYKALARRQGGAIAGDAELERWLQYWALVGAWTALEGAVGWILSWLPFYTLIKTAVFLYLAISSTGTPYMYNAFLAPLFAEHEPMIDEFIGSIRGQAGAHARGGVGWVYERVRAMLGQADYLSQAGQQQLGMRPGSFSGGPSGPSTMPQPPTLADPASAGMQHAAGMIQGLASRYLPSALAAVSAAAGGAQATAARGFDVPPPPVPPKFDVHEASPPVPQPPSQLAGSRAFQYASEDVYGSTRVQGGGARARTLDASRTSSDGSLSGASNLGASFTEIRREDVVGADIRLDANRRTSSSSWVPWGGQATPKPTDKTQ</sequence>
<dbReference type="GeneID" id="85494857"/>
<keyword evidence="4 6" id="KW-1133">Transmembrane helix</keyword>
<dbReference type="Pfam" id="PF03134">
    <property type="entry name" value="TB2_DP1_HVA22"/>
    <property type="match status" value="1"/>
</dbReference>
<protein>
    <recommendedName>
        <fullName evidence="6">Protein YOP1</fullName>
    </recommendedName>
</protein>
<dbReference type="KEGG" id="ccac:CcaHIS019_0310570"/>
<dbReference type="PANTHER" id="PTHR12300">
    <property type="entry name" value="HVA22-LIKE PROTEINS"/>
    <property type="match status" value="1"/>
</dbReference>
<feature type="region of interest" description="Disordered" evidence="7">
    <location>
        <begin position="151"/>
        <end position="181"/>
    </location>
</feature>
<dbReference type="EMBL" id="AP028214">
    <property type="protein sequence ID" value="BEI90987.1"/>
    <property type="molecule type" value="Genomic_DNA"/>
</dbReference>
<evidence type="ECO:0000256" key="6">
    <source>
        <dbReference type="RuleBase" id="RU362006"/>
    </source>
</evidence>
<feature type="region of interest" description="Disordered" evidence="7">
    <location>
        <begin position="313"/>
        <end position="338"/>
    </location>
</feature>
<dbReference type="InterPro" id="IPR004345">
    <property type="entry name" value="TB2_DP1_HVA22"/>
</dbReference>
<feature type="transmembrane region" description="Helical" evidence="6">
    <location>
        <begin position="46"/>
        <end position="70"/>
    </location>
</feature>
<organism evidence="8 9">
    <name type="scientific">Cutaneotrichosporon cavernicola</name>
    <dbReference type="NCBI Taxonomy" id="279322"/>
    <lineage>
        <taxon>Eukaryota</taxon>
        <taxon>Fungi</taxon>
        <taxon>Dikarya</taxon>
        <taxon>Basidiomycota</taxon>
        <taxon>Agaricomycotina</taxon>
        <taxon>Tremellomycetes</taxon>
        <taxon>Trichosporonales</taxon>
        <taxon>Trichosporonaceae</taxon>
        <taxon>Cutaneotrichosporon</taxon>
    </lineage>
</organism>
<keyword evidence="5 6" id="KW-0472">Membrane</keyword>
<comment type="subcellular location">
    <subcellularLocation>
        <location evidence="1 6">Membrane</location>
        <topology evidence="1 6">Multi-pass membrane protein</topology>
    </subcellularLocation>
</comment>
<reference evidence="8" key="1">
    <citation type="journal article" date="2023" name="BMC Genomics">
        <title>Chromosome-level genome assemblies of Cutaneotrichosporon spp. (Trichosporonales, Basidiomycota) reveal imbalanced evolution between nucleotide sequences and chromosome synteny.</title>
        <authorList>
            <person name="Kobayashi Y."/>
            <person name="Kayamori A."/>
            <person name="Aoki K."/>
            <person name="Shiwa Y."/>
            <person name="Matsutani M."/>
            <person name="Fujita N."/>
            <person name="Sugita T."/>
            <person name="Iwasaki W."/>
            <person name="Tanaka N."/>
            <person name="Takashima M."/>
        </authorList>
    </citation>
    <scope>NUCLEOTIDE SEQUENCE</scope>
    <source>
        <strain evidence="8">HIS019</strain>
    </source>
</reference>
<dbReference type="RefSeq" id="XP_060456252.1">
    <property type="nucleotide sequence ID" value="XM_060599572.1"/>
</dbReference>
<keyword evidence="9" id="KW-1185">Reference proteome</keyword>
<feature type="transmembrane region" description="Helical" evidence="6">
    <location>
        <begin position="77"/>
        <end position="101"/>
    </location>
</feature>
<gene>
    <name evidence="8" type="ORF">CcaverHIS019_0310570</name>
</gene>
<dbReference type="PANTHER" id="PTHR12300:SF161">
    <property type="entry name" value="RECEPTOR EXPRESSION-ENHANCING PROTEIN"/>
    <property type="match status" value="1"/>
</dbReference>
<comment type="similarity">
    <text evidence="2 6">Belongs to the DP1 family.</text>
</comment>
<evidence type="ECO:0000256" key="5">
    <source>
        <dbReference type="ARBA" id="ARBA00023136"/>
    </source>
</evidence>
<proteinExistence type="inferred from homology"/>
<dbReference type="AlphaFoldDB" id="A0AA48L2Y3"/>
<evidence type="ECO:0000256" key="2">
    <source>
        <dbReference type="ARBA" id="ARBA00008573"/>
    </source>
</evidence>
<evidence type="ECO:0000256" key="3">
    <source>
        <dbReference type="ARBA" id="ARBA00022692"/>
    </source>
</evidence>
<evidence type="ECO:0000256" key="1">
    <source>
        <dbReference type="ARBA" id="ARBA00004141"/>
    </source>
</evidence>
<feature type="compositionally biased region" description="Low complexity" evidence="7">
    <location>
        <begin position="277"/>
        <end position="293"/>
    </location>
</feature>
<dbReference type="GO" id="GO:0016020">
    <property type="term" value="C:membrane"/>
    <property type="evidence" value="ECO:0007669"/>
    <property type="project" value="UniProtKB-SubCell"/>
</dbReference>
<feature type="region of interest" description="Disordered" evidence="7">
    <location>
        <begin position="216"/>
        <end position="247"/>
    </location>
</feature>
<keyword evidence="3 6" id="KW-0812">Transmembrane</keyword>
<feature type="region of interest" description="Disordered" evidence="7">
    <location>
        <begin position="263"/>
        <end position="293"/>
    </location>
</feature>
<evidence type="ECO:0000256" key="7">
    <source>
        <dbReference type="SAM" id="MobiDB-lite"/>
    </source>
</evidence>
<evidence type="ECO:0000313" key="8">
    <source>
        <dbReference type="EMBL" id="BEI90987.1"/>
    </source>
</evidence>
<dbReference type="Proteomes" id="UP001233271">
    <property type="component" value="Chromosome 3"/>
</dbReference>
<name>A0AA48L2Y3_9TREE</name>
<evidence type="ECO:0000256" key="4">
    <source>
        <dbReference type="ARBA" id="ARBA00022989"/>
    </source>
</evidence>